<name>A0A4S4MAK4_9AGAM</name>
<comment type="caution">
    <text evidence="3">The sequence shown here is derived from an EMBL/GenBank/DDBJ whole genome shotgun (WGS) entry which is preliminary data.</text>
</comment>
<dbReference type="InterPro" id="IPR056121">
    <property type="entry name" value="DUF7704"/>
</dbReference>
<feature type="domain" description="DUF7704" evidence="2">
    <location>
        <begin position="11"/>
        <end position="94"/>
    </location>
</feature>
<dbReference type="OrthoDB" id="2937326at2759"/>
<proteinExistence type="predicted"/>
<dbReference type="Proteomes" id="UP000310158">
    <property type="component" value="Unassembled WGS sequence"/>
</dbReference>
<keyword evidence="1" id="KW-1133">Transmembrane helix</keyword>
<reference evidence="3 4" key="1">
    <citation type="submission" date="2019-02" db="EMBL/GenBank/DDBJ databases">
        <title>Genome sequencing of the rare red list fungi Bondarzewia mesenterica.</title>
        <authorList>
            <person name="Buettner E."/>
            <person name="Kellner H."/>
        </authorList>
    </citation>
    <scope>NUCLEOTIDE SEQUENCE [LARGE SCALE GENOMIC DNA]</scope>
    <source>
        <strain evidence="3 4">DSM 108281</strain>
    </source>
</reference>
<feature type="transmembrane region" description="Helical" evidence="1">
    <location>
        <begin position="71"/>
        <end position="90"/>
    </location>
</feature>
<dbReference type="Pfam" id="PF24803">
    <property type="entry name" value="DUF7704"/>
    <property type="match status" value="1"/>
</dbReference>
<evidence type="ECO:0000256" key="1">
    <source>
        <dbReference type="SAM" id="Phobius"/>
    </source>
</evidence>
<organism evidence="3 4">
    <name type="scientific">Bondarzewia mesenterica</name>
    <dbReference type="NCBI Taxonomy" id="1095465"/>
    <lineage>
        <taxon>Eukaryota</taxon>
        <taxon>Fungi</taxon>
        <taxon>Dikarya</taxon>
        <taxon>Basidiomycota</taxon>
        <taxon>Agaricomycotina</taxon>
        <taxon>Agaricomycetes</taxon>
        <taxon>Russulales</taxon>
        <taxon>Bondarzewiaceae</taxon>
        <taxon>Bondarzewia</taxon>
    </lineage>
</organism>
<keyword evidence="1" id="KW-0472">Membrane</keyword>
<evidence type="ECO:0000259" key="2">
    <source>
        <dbReference type="Pfam" id="PF24803"/>
    </source>
</evidence>
<dbReference type="EMBL" id="SGPL01000031">
    <property type="protein sequence ID" value="THH19990.1"/>
    <property type="molecule type" value="Genomic_DNA"/>
</dbReference>
<evidence type="ECO:0000313" key="4">
    <source>
        <dbReference type="Proteomes" id="UP000310158"/>
    </source>
</evidence>
<dbReference type="AlphaFoldDB" id="A0A4S4MAK4"/>
<gene>
    <name evidence="3" type="ORF">EW146_g1287</name>
</gene>
<evidence type="ECO:0000313" key="3">
    <source>
        <dbReference type="EMBL" id="THH19990.1"/>
    </source>
</evidence>
<keyword evidence="4" id="KW-1185">Reference proteome</keyword>
<protein>
    <recommendedName>
        <fullName evidence="2">DUF7704 domain-containing protein</fullName>
    </recommendedName>
</protein>
<keyword evidence="1" id="KW-0812">Transmembrane</keyword>
<accession>A0A4S4MAK4</accession>
<feature type="transmembrane region" description="Helical" evidence="1">
    <location>
        <begin position="40"/>
        <end position="59"/>
    </location>
</feature>
<sequence>MLDPTHVCALMGTVNFFLLSTARRHLYAQPALQEKVVNALLTPLLAGDILHLVFTLWALGDARWRFAEWGGVLWTTILLGLTLLVPRVAWHMGIGRYVDKRDGKVF</sequence>